<dbReference type="Proteomes" id="UP001306950">
    <property type="component" value="Unassembled WGS sequence"/>
</dbReference>
<keyword evidence="2" id="KW-0178">Competence</keyword>
<keyword evidence="3" id="KW-0812">Transmembrane</keyword>
<dbReference type="InterPro" id="IPR012902">
    <property type="entry name" value="N_methyl_site"/>
</dbReference>
<keyword evidence="3" id="KW-1133">Transmembrane helix</keyword>
<evidence type="ECO:0000256" key="3">
    <source>
        <dbReference type="SAM" id="Phobius"/>
    </source>
</evidence>
<name>A0ABU7VTW3_9BACL</name>
<evidence type="ECO:0008006" key="6">
    <source>
        <dbReference type="Google" id="ProtNLM"/>
    </source>
</evidence>
<dbReference type="PROSITE" id="PS00409">
    <property type="entry name" value="PROKAR_NTER_METHYL"/>
    <property type="match status" value="1"/>
</dbReference>
<protein>
    <recommendedName>
        <fullName evidence="6">Prepilin-type N-terminal cleavage/methylation domain-containing protein</fullName>
    </recommendedName>
</protein>
<keyword evidence="3" id="KW-0472">Membrane</keyword>
<comment type="subcellular location">
    <subcellularLocation>
        <location evidence="1">Cell surface</location>
    </subcellularLocation>
</comment>
<organism evidence="4 5">
    <name type="scientific">Paenibacillus haidiansis</name>
    <dbReference type="NCBI Taxonomy" id="1574488"/>
    <lineage>
        <taxon>Bacteria</taxon>
        <taxon>Bacillati</taxon>
        <taxon>Bacillota</taxon>
        <taxon>Bacilli</taxon>
        <taxon>Bacillales</taxon>
        <taxon>Paenibacillaceae</taxon>
        <taxon>Paenibacillus</taxon>
    </lineage>
</organism>
<dbReference type="RefSeq" id="WP_331846574.1">
    <property type="nucleotide sequence ID" value="NZ_JAZHPZ010000004.1"/>
</dbReference>
<accession>A0ABU7VTW3</accession>
<evidence type="ECO:0000313" key="5">
    <source>
        <dbReference type="Proteomes" id="UP001306950"/>
    </source>
</evidence>
<feature type="transmembrane region" description="Helical" evidence="3">
    <location>
        <begin position="20"/>
        <end position="44"/>
    </location>
</feature>
<keyword evidence="5" id="KW-1185">Reference proteome</keyword>
<reference evidence="4 5" key="1">
    <citation type="submission" date="2024-02" db="EMBL/GenBank/DDBJ databases">
        <title>A nitrogen-fixing paenibacillus bacterium.</title>
        <authorList>
            <person name="Zhang W.L."/>
            <person name="Chen S.F."/>
        </authorList>
    </citation>
    <scope>NUCLEOTIDE SEQUENCE [LARGE SCALE GENOMIC DNA]</scope>
    <source>
        <strain evidence="4 5">M1</strain>
    </source>
</reference>
<sequence>MQKLVKHLRNEEGLTLVELLAVISLSALLLILVSTILTTSLLASGRIDDETRLRNEAITLSAALQSKLRNTTGVTVLPDNNATGPVYEFNASVIEDVSSGATRTVSVKLSNDHLYINGVRLDSEGVTLDGTYFIRGNQDLEIHLQAGLEHKEEVEPLYLFVSIKMVQ</sequence>
<evidence type="ECO:0000256" key="1">
    <source>
        <dbReference type="ARBA" id="ARBA00004241"/>
    </source>
</evidence>
<evidence type="ECO:0000313" key="4">
    <source>
        <dbReference type="EMBL" id="MEF2966359.1"/>
    </source>
</evidence>
<dbReference type="EMBL" id="JAZHPZ010000004">
    <property type="protein sequence ID" value="MEF2966359.1"/>
    <property type="molecule type" value="Genomic_DNA"/>
</dbReference>
<evidence type="ECO:0000256" key="2">
    <source>
        <dbReference type="ARBA" id="ARBA00023287"/>
    </source>
</evidence>
<gene>
    <name evidence="4" type="ORF">V3851_11010</name>
</gene>
<proteinExistence type="predicted"/>
<comment type="caution">
    <text evidence="4">The sequence shown here is derived from an EMBL/GenBank/DDBJ whole genome shotgun (WGS) entry which is preliminary data.</text>
</comment>